<dbReference type="InterPro" id="IPR036701">
    <property type="entry name" value="RraB-like_sf"/>
</dbReference>
<sequence>MKRIFMWTFILSLFGCGNSNSQSKSEEISIEKIQEMFTNMENQGSNLNQKMLWGYFFTSNKKDKFDQIANELKNQNFKFVEVYQDVDKSYWLHLERKEIHNPQSLFELDKILYKIADKYEITYDGFDVGNVDKDKAIERNTYVVPEEFKTIDFQKNNFPCLLIGNTAFDRFPHKEEFCYFIKITTSYEKDGKVLLPTNEELEKLNDFEFFIENSLNENKIKNYYVFRDTYKGIRNFYFVTNDKNDARKTLELIEKSGKSRPFQFEILTDKNWNLYYEFRKKMPNE</sequence>
<feature type="domain" description="Regulator of ribonuclease activity B" evidence="2">
    <location>
        <begin position="33"/>
        <end position="128"/>
    </location>
</feature>
<evidence type="ECO:0008006" key="5">
    <source>
        <dbReference type="Google" id="ProtNLM"/>
    </source>
</evidence>
<dbReference type="RefSeq" id="WP_039355073.1">
    <property type="nucleotide sequence ID" value="NZ_FOLA01000022.1"/>
</dbReference>
<evidence type="ECO:0000313" key="3">
    <source>
        <dbReference type="EMBL" id="KIA83953.1"/>
    </source>
</evidence>
<dbReference type="InterPro" id="IPR009671">
    <property type="entry name" value="RraB_dom"/>
</dbReference>
<dbReference type="PROSITE" id="PS51257">
    <property type="entry name" value="PROKAR_LIPOPROTEIN"/>
    <property type="match status" value="1"/>
</dbReference>
<proteinExistence type="predicted"/>
<dbReference type="Pfam" id="PF06877">
    <property type="entry name" value="RraB"/>
    <property type="match status" value="1"/>
</dbReference>
<evidence type="ECO:0000259" key="1">
    <source>
        <dbReference type="Pfam" id="PF05117"/>
    </source>
</evidence>
<comment type="caution">
    <text evidence="3">The sequence shown here is derived from an EMBL/GenBank/DDBJ whole genome shotgun (WGS) entry which is preliminary data.</text>
</comment>
<protein>
    <recommendedName>
        <fullName evidence="5">DUF695 domain-containing protein</fullName>
    </recommendedName>
</protein>
<keyword evidence="4" id="KW-1185">Reference proteome</keyword>
<dbReference type="AlphaFoldDB" id="A0A0C1EVT0"/>
<accession>A0A0C1EVT0</accession>
<dbReference type="Pfam" id="PF05117">
    <property type="entry name" value="DUF695"/>
    <property type="match status" value="1"/>
</dbReference>
<organism evidence="3 4">
    <name type="scientific">Kaistella jeonii</name>
    <dbReference type="NCBI Taxonomy" id="266749"/>
    <lineage>
        <taxon>Bacteria</taxon>
        <taxon>Pseudomonadati</taxon>
        <taxon>Bacteroidota</taxon>
        <taxon>Flavobacteriia</taxon>
        <taxon>Flavobacteriales</taxon>
        <taxon>Weeksellaceae</taxon>
        <taxon>Chryseobacterium group</taxon>
        <taxon>Kaistella</taxon>
    </lineage>
</organism>
<evidence type="ECO:0000259" key="2">
    <source>
        <dbReference type="Pfam" id="PF06877"/>
    </source>
</evidence>
<evidence type="ECO:0000313" key="4">
    <source>
        <dbReference type="Proteomes" id="UP000031473"/>
    </source>
</evidence>
<dbReference type="STRING" id="266749.SAMN05421876_1228"/>
<name>A0A0C1EVT0_9FLAO</name>
<dbReference type="SUPFAM" id="SSF89946">
    <property type="entry name" value="Hypothetical protein VC0424"/>
    <property type="match status" value="1"/>
</dbReference>
<dbReference type="OrthoDB" id="894113at2"/>
<gene>
    <name evidence="3" type="ORF">OA86_14945</name>
</gene>
<dbReference type="EMBL" id="JSYL01000023">
    <property type="protein sequence ID" value="KIA83953.1"/>
    <property type="molecule type" value="Genomic_DNA"/>
</dbReference>
<dbReference type="InterPro" id="IPR016097">
    <property type="entry name" value="DUF695"/>
</dbReference>
<dbReference type="Proteomes" id="UP000031473">
    <property type="component" value="Unassembled WGS sequence"/>
</dbReference>
<dbReference type="Gene3D" id="3.30.70.970">
    <property type="entry name" value="RraB-like"/>
    <property type="match status" value="1"/>
</dbReference>
<reference evidence="3 4" key="1">
    <citation type="submission" date="2014-10" db="EMBL/GenBank/DDBJ databases">
        <title>Kaistella jeonii genome.</title>
        <authorList>
            <person name="Clayton J.T."/>
            <person name="Newman J.D."/>
        </authorList>
    </citation>
    <scope>NUCLEOTIDE SEQUENCE [LARGE SCALE GENOMIC DNA]</scope>
    <source>
        <strain evidence="3 4">DSM 17048</strain>
    </source>
</reference>
<feature type="domain" description="DUF695" evidence="1">
    <location>
        <begin position="165"/>
        <end position="278"/>
    </location>
</feature>